<dbReference type="STRING" id="264462.Bd0874"/>
<evidence type="ECO:0000313" key="4">
    <source>
        <dbReference type="Proteomes" id="UP000008080"/>
    </source>
</evidence>
<keyword evidence="2" id="KW-1133">Transmembrane helix</keyword>
<keyword evidence="2" id="KW-0812">Transmembrane</keyword>
<organism evidence="3 4">
    <name type="scientific">Bdellovibrio bacteriovorus (strain ATCC 15356 / DSM 50701 / NCIMB 9529 / HD100)</name>
    <dbReference type="NCBI Taxonomy" id="264462"/>
    <lineage>
        <taxon>Bacteria</taxon>
        <taxon>Pseudomonadati</taxon>
        <taxon>Bdellovibrionota</taxon>
        <taxon>Bdellovibrionia</taxon>
        <taxon>Bdellovibrionales</taxon>
        <taxon>Pseudobdellovibrionaceae</taxon>
        <taxon>Bdellovibrio</taxon>
    </lineage>
</organism>
<dbReference type="KEGG" id="bba:Bd0874"/>
<evidence type="ECO:0000313" key="3">
    <source>
        <dbReference type="EMBL" id="CAE78818.1"/>
    </source>
</evidence>
<feature type="region of interest" description="Disordered" evidence="1">
    <location>
        <begin position="212"/>
        <end position="247"/>
    </location>
</feature>
<dbReference type="AlphaFoldDB" id="Q6MPI0"/>
<feature type="transmembrane region" description="Helical" evidence="2">
    <location>
        <begin position="58"/>
        <end position="85"/>
    </location>
</feature>
<reference evidence="3 4" key="1">
    <citation type="journal article" date="2004" name="Science">
        <title>A predator unmasked: life cycle of Bdellovibrio bacteriovorus from a genomic perspective.</title>
        <authorList>
            <person name="Rendulic S."/>
            <person name="Jagtap P."/>
            <person name="Rosinus A."/>
            <person name="Eppinger M."/>
            <person name="Baar C."/>
            <person name="Lanz C."/>
            <person name="Keller H."/>
            <person name="Lambert C."/>
            <person name="Evans K.J."/>
            <person name="Goesmann A."/>
            <person name="Meyer F."/>
            <person name="Sockett R.E."/>
            <person name="Schuster S.C."/>
        </authorList>
    </citation>
    <scope>NUCLEOTIDE SEQUENCE [LARGE SCALE GENOMIC DNA]</scope>
    <source>
        <strain evidence="4">ATCC 15356 / DSM 50701 / NCIMB 9529 / HD100</strain>
    </source>
</reference>
<evidence type="ECO:0000256" key="2">
    <source>
        <dbReference type="SAM" id="Phobius"/>
    </source>
</evidence>
<protein>
    <submittedName>
        <fullName evidence="3">Uncharacterized protein</fullName>
    </submittedName>
</protein>
<keyword evidence="4" id="KW-1185">Reference proteome</keyword>
<keyword evidence="2" id="KW-0472">Membrane</keyword>
<dbReference type="EMBL" id="BX842648">
    <property type="protein sequence ID" value="CAE78818.1"/>
    <property type="molecule type" value="Genomic_DNA"/>
</dbReference>
<evidence type="ECO:0000256" key="1">
    <source>
        <dbReference type="SAM" id="MobiDB-lite"/>
    </source>
</evidence>
<accession>Q6MPI0</accession>
<name>Q6MPI0_BDEBA</name>
<dbReference type="HOGENOM" id="CLU_098199_0_0_7"/>
<dbReference type="Proteomes" id="UP000008080">
    <property type="component" value="Chromosome"/>
</dbReference>
<proteinExistence type="predicted"/>
<sequence>MDRSPRKTLFCLQFQRFINFRSPRPKERFWSRGRKPLRLGSFFPIIKGLALAGPKLHIIGSICMITKLLGTFIILAAFTIGYIVLKDDLGLSTTKKPNDKQADTCVQLTPAQQLSKMINDDFQNLAANGELPEEWSNIATVELRMNSVLAKTILGKERPNIQRVKEGANYLELEIVDLPDDENPGIIIQASLFDIKSKNKIFEIGRTYTMNDLNRVTPPQTEEPAKADASAKPTAPPAPNAPAEGTK</sequence>
<gene>
    <name evidence="3" type="ordered locus">Bd0874</name>
</gene>